<sequence length="320" mass="38461">MKKMKKTIFIFIILLGICLGGWYYSVSFAVQTRYDFYHWTFKYEVEEAQLSPRYIKVLDISFNTNLDIRRTLFKTQPTKMLVPVIYIDNPLWSKMKAETMVKKVLKALETMPISYREIQVDCDWTDSTKASYFDFLKLLKKESIKKISATIRLHQVKYYTQTGVPPVDYGVLMYYNMSDFKDLKTKNYILDLELAQRYHYNFDDYPLRLNLALPLYSQGTIIRFEEVVGIIEGIRENALNEYFKKVKNHYYKITKTHYFKGRLLYEGDLIRIDEVSKKVLEESLWRLKKVMPKPEEIVFYRWGNRALYGEEFFKKLIEKW</sequence>
<gene>
    <name evidence="1" type="ORF">HELGO_WM8189</name>
</gene>
<proteinExistence type="predicted"/>
<dbReference type="AlphaFoldDB" id="A0A6S6UB78"/>
<evidence type="ECO:0000313" key="1">
    <source>
        <dbReference type="EMBL" id="CAA6826560.1"/>
    </source>
</evidence>
<accession>A0A6S6UB78</accession>
<name>A0A6S6UB78_9BACT</name>
<protein>
    <submittedName>
        <fullName evidence="1">Uncharacterized protein</fullName>
    </submittedName>
</protein>
<reference evidence="1" key="1">
    <citation type="submission" date="2020-01" db="EMBL/GenBank/DDBJ databases">
        <authorList>
            <person name="Meier V. D."/>
            <person name="Meier V D."/>
        </authorList>
    </citation>
    <scope>NUCLEOTIDE SEQUENCE</scope>
    <source>
        <strain evidence="1">HLG_WM_MAG_05</strain>
    </source>
</reference>
<dbReference type="EMBL" id="CACVAU010000089">
    <property type="protein sequence ID" value="CAA6826560.1"/>
    <property type="molecule type" value="Genomic_DNA"/>
</dbReference>
<organism evidence="1">
    <name type="scientific">uncultured Sulfurovum sp</name>
    <dbReference type="NCBI Taxonomy" id="269237"/>
    <lineage>
        <taxon>Bacteria</taxon>
        <taxon>Pseudomonadati</taxon>
        <taxon>Campylobacterota</taxon>
        <taxon>Epsilonproteobacteria</taxon>
        <taxon>Campylobacterales</taxon>
        <taxon>Sulfurovaceae</taxon>
        <taxon>Sulfurovum</taxon>
        <taxon>environmental samples</taxon>
    </lineage>
</organism>